<reference evidence="2" key="1">
    <citation type="submission" date="2014-08" db="EMBL/GenBank/DDBJ databases">
        <authorList>
            <person name="Mandeville R."/>
        </authorList>
    </citation>
    <scope>NUCLEOTIDE SEQUENCE [LARGE SCALE GENOMIC DNA]</scope>
</reference>
<evidence type="ECO:0000313" key="2">
    <source>
        <dbReference type="Proteomes" id="UP000203504"/>
    </source>
</evidence>
<name>A0A140XGA3_9CAUD</name>
<organism evidence="1 2">
    <name type="scientific">Salmonella phage BP63</name>
    <dbReference type="NCBI Taxonomy" id="1543205"/>
    <lineage>
        <taxon>Viruses</taxon>
        <taxon>Duplodnaviria</taxon>
        <taxon>Heunggongvirae</taxon>
        <taxon>Uroviricota</taxon>
        <taxon>Caudoviricetes</taxon>
        <taxon>Rosemountvirus</taxon>
        <taxon>Rosemountvirus BP63</taxon>
    </lineage>
</organism>
<sequence length="149" mass="16859">MALNPQELESMDTEQLYDKLANLNRWMAQAKADQETLRRTIKARLERDMIINRGKEGTQTVEFSMHGVPGKLKVEQKVNRSLDQKLVPDVMKKLPKTVVAKLFKTKYEMSVTAYRNLTPEQLAIVDPVVKTSPGIPTVTFTPAATEEAE</sequence>
<dbReference type="InterPro" id="IPR055597">
    <property type="entry name" value="DUF7173"/>
</dbReference>
<dbReference type="Pfam" id="PF23791">
    <property type="entry name" value="DUF7173"/>
    <property type="match status" value="1"/>
</dbReference>
<dbReference type="Proteomes" id="UP000203504">
    <property type="component" value="Segment"/>
</dbReference>
<dbReference type="GeneID" id="29124450"/>
<accession>A0A140XGA3</accession>
<evidence type="ECO:0000313" key="1">
    <source>
        <dbReference type="EMBL" id="AIT13893.1"/>
    </source>
</evidence>
<protein>
    <submittedName>
        <fullName evidence="1">Uncharacterized protein</fullName>
    </submittedName>
</protein>
<gene>
    <name evidence="1" type="ORF">BP63_72</name>
</gene>
<proteinExistence type="predicted"/>
<dbReference type="EMBL" id="KM366099">
    <property type="protein sequence ID" value="AIT13893.1"/>
    <property type="molecule type" value="Genomic_DNA"/>
</dbReference>
<dbReference type="RefSeq" id="YP_009302991.1">
    <property type="nucleotide sequence ID" value="NC_031250.1"/>
</dbReference>
<keyword evidence="2" id="KW-1185">Reference proteome</keyword>
<dbReference type="KEGG" id="vg:29124450"/>